<feature type="region of interest" description="Disordered" evidence="5">
    <location>
        <begin position="297"/>
        <end position="397"/>
    </location>
</feature>
<dbReference type="SMART" id="SM00739">
    <property type="entry name" value="KOW"/>
    <property type="match status" value="2"/>
</dbReference>
<dbReference type="KEGG" id="cvn:111106645"/>
<reference evidence="8" key="1">
    <citation type="submission" date="2025-08" db="UniProtKB">
        <authorList>
            <consortium name="RefSeq"/>
        </authorList>
    </citation>
    <scope>IDENTIFICATION</scope>
    <source>
        <tissue evidence="8">Whole sample</tissue>
    </source>
</reference>
<dbReference type="GO" id="GO:0003676">
    <property type="term" value="F:nucleic acid binding"/>
    <property type="evidence" value="ECO:0007669"/>
    <property type="project" value="InterPro"/>
</dbReference>
<evidence type="ECO:0000259" key="6">
    <source>
        <dbReference type="PROSITE" id="PS50174"/>
    </source>
</evidence>
<feature type="domain" description="G-patch" evidence="6">
    <location>
        <begin position="156"/>
        <end position="201"/>
    </location>
</feature>
<dbReference type="InterPro" id="IPR000467">
    <property type="entry name" value="G_patch_dom"/>
</dbReference>
<dbReference type="GeneID" id="111106645"/>
<dbReference type="CDD" id="cd13152">
    <property type="entry name" value="KOW_GPKOW_A"/>
    <property type="match status" value="1"/>
</dbReference>
<protein>
    <submittedName>
        <fullName evidence="8">G patch domain and KOW motifs-containing protein-like</fullName>
    </submittedName>
</protein>
<dbReference type="RefSeq" id="XP_022297104.1">
    <property type="nucleotide sequence ID" value="XM_022441396.1"/>
</dbReference>
<dbReference type="Pfam" id="PF12656">
    <property type="entry name" value="G-patch_2"/>
    <property type="match status" value="1"/>
</dbReference>
<evidence type="ECO:0000313" key="8">
    <source>
        <dbReference type="RefSeq" id="XP_022297104.1"/>
    </source>
</evidence>
<dbReference type="InterPro" id="IPR041993">
    <property type="entry name" value="GPKOW_KOW1"/>
</dbReference>
<evidence type="ECO:0000256" key="3">
    <source>
        <dbReference type="ARBA" id="ARBA00022737"/>
    </source>
</evidence>
<dbReference type="Gene3D" id="2.30.30.30">
    <property type="match status" value="1"/>
</dbReference>
<dbReference type="Proteomes" id="UP000694844">
    <property type="component" value="Chromosome 8"/>
</dbReference>
<dbReference type="GO" id="GO:0005681">
    <property type="term" value="C:spliceosomal complex"/>
    <property type="evidence" value="ECO:0007669"/>
    <property type="project" value="TreeGrafter"/>
</dbReference>
<keyword evidence="3" id="KW-0677">Repeat</keyword>
<gene>
    <name evidence="8" type="primary">LOC111106645</name>
</gene>
<evidence type="ECO:0000256" key="2">
    <source>
        <dbReference type="ARBA" id="ARBA00010966"/>
    </source>
</evidence>
<dbReference type="PROSITE" id="PS50174">
    <property type="entry name" value="G_PATCH"/>
    <property type="match status" value="1"/>
</dbReference>
<comment type="similarity">
    <text evidence="2">Belongs to the MOS2 family.</text>
</comment>
<evidence type="ECO:0000313" key="7">
    <source>
        <dbReference type="Proteomes" id="UP000694844"/>
    </source>
</evidence>
<dbReference type="CDD" id="cd13153">
    <property type="entry name" value="KOW_GPKOW_B"/>
    <property type="match status" value="1"/>
</dbReference>
<comment type="subcellular location">
    <subcellularLocation>
        <location evidence="1">Nucleus</location>
    </subcellularLocation>
</comment>
<feature type="compositionally biased region" description="Basic and acidic residues" evidence="5">
    <location>
        <begin position="297"/>
        <end position="306"/>
    </location>
</feature>
<dbReference type="GO" id="GO:0000398">
    <property type="term" value="P:mRNA splicing, via spliceosome"/>
    <property type="evidence" value="ECO:0007669"/>
    <property type="project" value="InterPro"/>
</dbReference>
<proteinExistence type="inferred from homology"/>
<evidence type="ECO:0000256" key="4">
    <source>
        <dbReference type="ARBA" id="ARBA00023242"/>
    </source>
</evidence>
<dbReference type="OrthoDB" id="5577072at2759"/>
<sequence length="521" mass="59553">MAETKPLSFGFSKKIEKKDITKSVVAENEKAEDTTIDYVTSVDNKTIKGTKPETEKKVYVIPLIKQNKWRKDDQEKLGDLVKGKDAVEDEAIKEILQDAAKKNEAWEEQGKVIDADMAIPLLMQNKVPEGFETDDKLDVSLRPSEPEEADYEEIPIEQYGMAMLRGMGWKDGEGIGKNKKAFAPVVATLRPKGLGLGADLSEAKQTNWKGEEKPKDKDEEVLTFKKGAFCVVTKGANKDLYGEVEGLDEDNVRVMVKLTLTGKIVTLSQYGVRLVGKKEYNKYSKYLNKGKADEYKEKERLKNESKKRSRSRSRERSHKKSHKHRSRSRSRERSKSSKKSHRQDKEERRKEYSERNGSHEQDKRNGESRLHEEDGRSHHGAKKRRYEEREEQVPSSSEIWVRPQIRVRIIDKSFKKGDYYKSKVTVLDVPGSENCICRSDEGKVLEGLSQSQLETVIPKSDGAFVLVVSGKYRGQLGEVMSKNKKKSLAAIQLLQDRDSVVNIDFDHICEFVGDIHEQFDY</sequence>
<evidence type="ECO:0000256" key="5">
    <source>
        <dbReference type="SAM" id="MobiDB-lite"/>
    </source>
</evidence>
<dbReference type="PANTHER" id="PTHR15818">
    <property type="entry name" value="G PATCH AND KOW-CONTAINING"/>
    <property type="match status" value="1"/>
</dbReference>
<dbReference type="InterPro" id="IPR014722">
    <property type="entry name" value="Rib_uL2_dom2"/>
</dbReference>
<feature type="compositionally biased region" description="Basic and acidic residues" evidence="5">
    <location>
        <begin position="343"/>
        <end position="377"/>
    </location>
</feature>
<dbReference type="SMART" id="SM00443">
    <property type="entry name" value="G_patch"/>
    <property type="match status" value="1"/>
</dbReference>
<dbReference type="PANTHER" id="PTHR15818:SF2">
    <property type="entry name" value="G-PATCH DOMAIN AND KOW MOTIFS-CONTAINING PROTEIN"/>
    <property type="match status" value="1"/>
</dbReference>
<keyword evidence="7" id="KW-1185">Reference proteome</keyword>
<dbReference type="AlphaFoldDB" id="A0A8B8B383"/>
<name>A0A8B8B383_CRAVI</name>
<evidence type="ECO:0000256" key="1">
    <source>
        <dbReference type="ARBA" id="ARBA00004123"/>
    </source>
</evidence>
<keyword evidence="4" id="KW-0539">Nucleus</keyword>
<feature type="compositionally biased region" description="Basic residues" evidence="5">
    <location>
        <begin position="307"/>
        <end position="328"/>
    </location>
</feature>
<dbReference type="InterPro" id="IPR045166">
    <property type="entry name" value="Spp2-like"/>
</dbReference>
<dbReference type="InterPro" id="IPR026822">
    <property type="entry name" value="Spp2/MOS2_G-patch"/>
</dbReference>
<dbReference type="Gene3D" id="2.30.30.140">
    <property type="match status" value="1"/>
</dbReference>
<organism evidence="7 8">
    <name type="scientific">Crassostrea virginica</name>
    <name type="common">Eastern oyster</name>
    <dbReference type="NCBI Taxonomy" id="6565"/>
    <lineage>
        <taxon>Eukaryota</taxon>
        <taxon>Metazoa</taxon>
        <taxon>Spiralia</taxon>
        <taxon>Lophotrochozoa</taxon>
        <taxon>Mollusca</taxon>
        <taxon>Bivalvia</taxon>
        <taxon>Autobranchia</taxon>
        <taxon>Pteriomorphia</taxon>
        <taxon>Ostreida</taxon>
        <taxon>Ostreoidea</taxon>
        <taxon>Ostreidae</taxon>
        <taxon>Crassostrea</taxon>
    </lineage>
</organism>
<accession>A0A8B8B383</accession>
<dbReference type="InterPro" id="IPR041994">
    <property type="entry name" value="GPKOW_KOW2"/>
</dbReference>
<dbReference type="Pfam" id="PF25088">
    <property type="entry name" value="GPKOW_C"/>
    <property type="match status" value="1"/>
</dbReference>
<dbReference type="InterPro" id="IPR005824">
    <property type="entry name" value="KOW"/>
</dbReference>